<dbReference type="InterPro" id="IPR058922">
    <property type="entry name" value="WHD_DRP"/>
</dbReference>
<dbReference type="EMBL" id="OIVN01002689">
    <property type="protein sequence ID" value="SPD05674.1"/>
    <property type="molecule type" value="Genomic_DNA"/>
</dbReference>
<organism evidence="7">
    <name type="scientific">Fagus sylvatica</name>
    <name type="common">Beechnut</name>
    <dbReference type="NCBI Taxonomy" id="28930"/>
    <lineage>
        <taxon>Eukaryota</taxon>
        <taxon>Viridiplantae</taxon>
        <taxon>Streptophyta</taxon>
        <taxon>Embryophyta</taxon>
        <taxon>Tracheophyta</taxon>
        <taxon>Spermatophyta</taxon>
        <taxon>Magnoliopsida</taxon>
        <taxon>eudicotyledons</taxon>
        <taxon>Gunneridae</taxon>
        <taxon>Pentapetalae</taxon>
        <taxon>rosids</taxon>
        <taxon>fabids</taxon>
        <taxon>Fagales</taxon>
        <taxon>Fagaceae</taxon>
        <taxon>Fagus</taxon>
    </lineage>
</organism>
<reference evidence="7" key="1">
    <citation type="submission" date="2018-02" db="EMBL/GenBank/DDBJ databases">
        <authorList>
            <person name="Cohen D.B."/>
            <person name="Kent A.D."/>
        </authorList>
    </citation>
    <scope>NUCLEOTIDE SEQUENCE</scope>
</reference>
<evidence type="ECO:0000256" key="2">
    <source>
        <dbReference type="ARBA" id="ARBA00022737"/>
    </source>
</evidence>
<name>A0A2N9H292_FAGSY</name>
<dbReference type="GO" id="GO:0043531">
    <property type="term" value="F:ADP binding"/>
    <property type="evidence" value="ECO:0007669"/>
    <property type="project" value="InterPro"/>
</dbReference>
<dbReference type="InterPro" id="IPR027417">
    <property type="entry name" value="P-loop_NTPase"/>
</dbReference>
<evidence type="ECO:0000256" key="1">
    <source>
        <dbReference type="ARBA" id="ARBA00022614"/>
    </source>
</evidence>
<sequence length="929" mass="105677">MSVIGEAAISYLLEKIFDKLTSSFKQEQVDADFQKWKRILLKIHAVLDDAEDKSGHTYGRDEDKKAIVDLLLSSESNNTRLDLCFSVLDFQTCTFLCGIPILGMVRQLLSPASKTTLAQLVYNDDNEQLLGKKFLLILDDVWNENNDNWSSLRKPFEFGAQGSKIVVTARNDGVSSTMGTTLAYELKGLLEDACLHVFTQHALGVTDFTTHPEFEEIGLVQERKRNEPMEDLGGEYFRDLLRKSFFQQSSRNESLFVMHDLMHDQAKWVAGDLCYRLEEKLGCIKQSEISSKIGDLMNLKFLQGRLCISRLENVLDAEDARRANLNEKKNLDVLVIEWGSMIDDDIHDARVAIDVLDMLRPSTTVKELSINGYVETLCFEDMKEWQDWIPSGVKYKEFPCLHLKSLTEELMHGLMKLENLTIDDCKELRCMWQDRLMCLVTLDIQSCPSLISVSMMSTIRTLKIKDFSALQSLPMSNYTCLEYATIEKCNSLTFISRGQLPLTLKRLEIRNCRNLQFVVDEREASSSSSPYNNNTSSLEQLEIRSCTSLKFLSSRGDLPATLKHPQIWGCSKLTSLSSRDQLPIALKHVSLCYCPKILSVAEKLHNNAYLEYLRIQNCEKLKSLPKGLHKLCHLNQIEIWDYPSFVSFSDGGLLPTSLRELVILQCEKLQALPNRIHNLTSLQQLNIQSYPSIISFLEEGYTTNLRKLELEGIGSRFLLTSEEEDGKMMMLPSSLTKLEVWNFPNIVFLSSKGFENLSALVELRIPPKEGPCLPSLLQLRIYECPLLKPHCKKGKGREWLKIVNIPFFTGCGGFGLSETKLPPKIVRSMPCQCLIIVRKWNSFCREAYSLKKDQVIKLREVLQVWQVRGNQGWQLLVMLDVMGSKRSKWRGSCFFCKTECVLLLLLDALAGAKIPNSLPSSSSDKLCGP</sequence>
<dbReference type="SUPFAM" id="SSF52540">
    <property type="entry name" value="P-loop containing nucleoside triphosphate hydrolases"/>
    <property type="match status" value="1"/>
</dbReference>
<dbReference type="PANTHER" id="PTHR36766:SF45">
    <property type="entry name" value="NB-ARC DOMAIN-CONTAINING PROTEIN"/>
    <property type="match status" value="1"/>
</dbReference>
<evidence type="ECO:0000259" key="5">
    <source>
        <dbReference type="Pfam" id="PF23559"/>
    </source>
</evidence>
<dbReference type="Gene3D" id="3.40.50.300">
    <property type="entry name" value="P-loop containing nucleotide triphosphate hydrolases"/>
    <property type="match status" value="1"/>
</dbReference>
<dbReference type="SUPFAM" id="SSF52058">
    <property type="entry name" value="L domain-like"/>
    <property type="match status" value="2"/>
</dbReference>
<feature type="domain" description="R13L1/DRL21-like LRR repeat region" evidence="6">
    <location>
        <begin position="293"/>
        <end position="424"/>
    </location>
</feature>
<dbReference type="Pfam" id="PF25019">
    <property type="entry name" value="LRR_R13L1-DRL21"/>
    <property type="match status" value="1"/>
</dbReference>
<dbReference type="PRINTS" id="PR00364">
    <property type="entry name" value="DISEASERSIST"/>
</dbReference>
<dbReference type="Gene3D" id="3.80.10.10">
    <property type="entry name" value="Ribonuclease Inhibitor"/>
    <property type="match status" value="2"/>
</dbReference>
<dbReference type="AlphaFoldDB" id="A0A2N9H292"/>
<dbReference type="PANTHER" id="PTHR36766">
    <property type="entry name" value="PLANT BROAD-SPECTRUM MILDEW RESISTANCE PROTEIN RPW8"/>
    <property type="match status" value="1"/>
</dbReference>
<dbReference type="GO" id="GO:0006952">
    <property type="term" value="P:defense response"/>
    <property type="evidence" value="ECO:0007669"/>
    <property type="project" value="UniProtKB-KW"/>
</dbReference>
<accession>A0A2N9H292</accession>
<dbReference type="Pfam" id="PF00931">
    <property type="entry name" value="NB-ARC"/>
    <property type="match status" value="1"/>
</dbReference>
<evidence type="ECO:0000313" key="7">
    <source>
        <dbReference type="EMBL" id="SPD05674.1"/>
    </source>
</evidence>
<dbReference type="InterPro" id="IPR056789">
    <property type="entry name" value="LRR_R13L1-DRL21"/>
</dbReference>
<protein>
    <recommendedName>
        <fullName evidence="8">NB-ARC domain-containing protein</fullName>
    </recommendedName>
</protein>
<keyword evidence="3" id="KW-0611">Plant defense</keyword>
<evidence type="ECO:0000256" key="3">
    <source>
        <dbReference type="ARBA" id="ARBA00022821"/>
    </source>
</evidence>
<evidence type="ECO:0000259" key="4">
    <source>
        <dbReference type="Pfam" id="PF00931"/>
    </source>
</evidence>
<keyword evidence="2" id="KW-0677">Repeat</keyword>
<gene>
    <name evidence="7" type="ORF">FSB_LOCUS33556</name>
</gene>
<dbReference type="InterPro" id="IPR002182">
    <property type="entry name" value="NB-ARC"/>
</dbReference>
<dbReference type="InterPro" id="IPR032675">
    <property type="entry name" value="LRR_dom_sf"/>
</dbReference>
<feature type="domain" description="NB-ARC" evidence="4">
    <location>
        <begin position="127"/>
        <end position="202"/>
    </location>
</feature>
<proteinExistence type="predicted"/>
<feature type="domain" description="Disease resistance protein winged helix" evidence="5">
    <location>
        <begin position="218"/>
        <end position="264"/>
    </location>
</feature>
<evidence type="ECO:0000259" key="6">
    <source>
        <dbReference type="Pfam" id="PF25019"/>
    </source>
</evidence>
<dbReference type="Pfam" id="PF23559">
    <property type="entry name" value="WHD_DRP"/>
    <property type="match status" value="1"/>
</dbReference>
<keyword evidence="1" id="KW-0433">Leucine-rich repeat</keyword>
<evidence type="ECO:0008006" key="8">
    <source>
        <dbReference type="Google" id="ProtNLM"/>
    </source>
</evidence>